<dbReference type="Gene3D" id="3.40.50.300">
    <property type="entry name" value="P-loop containing nucleotide triphosphate hydrolases"/>
    <property type="match status" value="1"/>
</dbReference>
<dbReference type="GO" id="GO:0006355">
    <property type="term" value="P:regulation of DNA-templated transcription"/>
    <property type="evidence" value="ECO:0007669"/>
    <property type="project" value="InterPro"/>
</dbReference>
<dbReference type="Pfam" id="PF00158">
    <property type="entry name" value="Sigma54_activat"/>
    <property type="match status" value="1"/>
</dbReference>
<evidence type="ECO:0000256" key="4">
    <source>
        <dbReference type="ARBA" id="ARBA00023163"/>
    </source>
</evidence>
<evidence type="ECO:0000256" key="2">
    <source>
        <dbReference type="ARBA" id="ARBA00022840"/>
    </source>
</evidence>
<gene>
    <name evidence="6" type="ORF">IFJ97_07545</name>
</gene>
<dbReference type="InterPro" id="IPR002197">
    <property type="entry name" value="HTH_Fis"/>
</dbReference>
<keyword evidence="4" id="KW-0804">Transcription</keyword>
<keyword evidence="3" id="KW-0805">Transcription regulation</keyword>
<dbReference type="FunFam" id="3.40.50.300:FF:000006">
    <property type="entry name" value="DNA-binding transcriptional regulator NtrC"/>
    <property type="match status" value="1"/>
</dbReference>
<dbReference type="AlphaFoldDB" id="A0A8J6Y7P8"/>
<dbReference type="PRINTS" id="PR01590">
    <property type="entry name" value="HTHFIS"/>
</dbReference>
<dbReference type="GO" id="GO:0005524">
    <property type="term" value="F:ATP binding"/>
    <property type="evidence" value="ECO:0007669"/>
    <property type="project" value="UniProtKB-KW"/>
</dbReference>
<dbReference type="GO" id="GO:0043565">
    <property type="term" value="F:sequence-specific DNA binding"/>
    <property type="evidence" value="ECO:0007669"/>
    <property type="project" value="InterPro"/>
</dbReference>
<dbReference type="InterPro" id="IPR027417">
    <property type="entry name" value="P-loop_NTPase"/>
</dbReference>
<evidence type="ECO:0000256" key="1">
    <source>
        <dbReference type="ARBA" id="ARBA00022741"/>
    </source>
</evidence>
<dbReference type="PANTHER" id="PTHR32071:SF57">
    <property type="entry name" value="C4-DICARBOXYLATE TRANSPORT TRANSCRIPTIONAL REGULATORY PROTEIN DCTD"/>
    <property type="match status" value="1"/>
</dbReference>
<dbReference type="Gene3D" id="1.10.10.60">
    <property type="entry name" value="Homeodomain-like"/>
    <property type="match status" value="1"/>
</dbReference>
<comment type="caution">
    <text evidence="6">The sequence shown here is derived from an EMBL/GenBank/DDBJ whole genome shotgun (WGS) entry which is preliminary data.</text>
</comment>
<evidence type="ECO:0000256" key="3">
    <source>
        <dbReference type="ARBA" id="ARBA00023015"/>
    </source>
</evidence>
<dbReference type="InterPro" id="IPR058031">
    <property type="entry name" value="AAA_lid_NorR"/>
</dbReference>
<accession>A0A8J6Y7P8</accession>
<proteinExistence type="predicted"/>
<dbReference type="Pfam" id="PF25601">
    <property type="entry name" value="AAA_lid_14"/>
    <property type="match status" value="1"/>
</dbReference>
<dbReference type="PROSITE" id="PS50045">
    <property type="entry name" value="SIGMA54_INTERACT_4"/>
    <property type="match status" value="1"/>
</dbReference>
<dbReference type="SMART" id="SM00382">
    <property type="entry name" value="AAA"/>
    <property type="match status" value="1"/>
</dbReference>
<dbReference type="SUPFAM" id="SSF52540">
    <property type="entry name" value="P-loop containing nucleoside triphosphate hydrolases"/>
    <property type="match status" value="1"/>
</dbReference>
<dbReference type="InterPro" id="IPR003593">
    <property type="entry name" value="AAA+_ATPase"/>
</dbReference>
<dbReference type="SUPFAM" id="SSF46689">
    <property type="entry name" value="Homeodomain-like"/>
    <property type="match status" value="1"/>
</dbReference>
<evidence type="ECO:0000313" key="7">
    <source>
        <dbReference type="Proteomes" id="UP000598633"/>
    </source>
</evidence>
<dbReference type="InterPro" id="IPR009057">
    <property type="entry name" value="Homeodomain-like_sf"/>
</dbReference>
<organism evidence="6 7">
    <name type="scientific">Candidatus Sulfomarinibacter kjeldsenii</name>
    <dbReference type="NCBI Taxonomy" id="2885994"/>
    <lineage>
        <taxon>Bacteria</taxon>
        <taxon>Pseudomonadati</taxon>
        <taxon>Acidobacteriota</taxon>
        <taxon>Thermoanaerobaculia</taxon>
        <taxon>Thermoanaerobaculales</taxon>
        <taxon>Candidatus Sulfomarinibacteraceae</taxon>
        <taxon>Candidatus Sulfomarinibacter</taxon>
    </lineage>
</organism>
<dbReference type="InterPro" id="IPR002078">
    <property type="entry name" value="Sigma_54_int"/>
</dbReference>
<keyword evidence="1" id="KW-0547">Nucleotide-binding</keyword>
<dbReference type="Proteomes" id="UP000598633">
    <property type="component" value="Unassembled WGS sequence"/>
</dbReference>
<keyword evidence="2" id="KW-0067">ATP-binding</keyword>
<feature type="domain" description="Sigma-54 factor interaction" evidence="5">
    <location>
        <begin position="980"/>
        <end position="1208"/>
    </location>
</feature>
<evidence type="ECO:0000259" key="5">
    <source>
        <dbReference type="PROSITE" id="PS50045"/>
    </source>
</evidence>
<dbReference type="EMBL" id="JACXWA010000121">
    <property type="protein sequence ID" value="MBD3871194.1"/>
    <property type="molecule type" value="Genomic_DNA"/>
</dbReference>
<reference evidence="6 7" key="1">
    <citation type="submission" date="2020-08" db="EMBL/GenBank/DDBJ databases">
        <title>Acidobacteriota in marine sediments use diverse sulfur dissimilation pathways.</title>
        <authorList>
            <person name="Wasmund K."/>
        </authorList>
    </citation>
    <scope>NUCLEOTIDE SEQUENCE [LARGE SCALE GENOMIC DNA]</scope>
    <source>
        <strain evidence="6">MAG AM3-A</strain>
    </source>
</reference>
<name>A0A8J6Y7P8_9BACT</name>
<protein>
    <submittedName>
        <fullName evidence="6">Sigma 54-interacting transcriptional regulator</fullName>
    </submittedName>
</protein>
<evidence type="ECO:0000313" key="6">
    <source>
        <dbReference type="EMBL" id="MBD3871194.1"/>
    </source>
</evidence>
<dbReference type="Pfam" id="PF02954">
    <property type="entry name" value="HTH_8"/>
    <property type="match status" value="1"/>
</dbReference>
<dbReference type="CDD" id="cd00009">
    <property type="entry name" value="AAA"/>
    <property type="match status" value="1"/>
</dbReference>
<dbReference type="Gene3D" id="1.10.8.60">
    <property type="match status" value="1"/>
</dbReference>
<dbReference type="PANTHER" id="PTHR32071">
    <property type="entry name" value="TRANSCRIPTIONAL REGULATORY PROTEIN"/>
    <property type="match status" value="1"/>
</dbReference>
<sequence>MPAALLVEHPAVPVPTVDGSASESLPKGDAVSASSLSRRERFSAALQLTAATSLLAEFDLWPGRTAIRAARFTRTPSGLWVSLARFPVPMSHVYSRLGGGEGAAATTRAAVLETISDTVGLPLAAIDHLKGEPGFFLEAAIARQLRELKQPLDACTARALWAFRWDGLPSPEEGATNYWRVPIPGLARRLGGSLWASVRRGRGNAWLWGVGTDEEVTPEIPAIGGEGTLILVGEISNDELAAVSRWTQRDGCSAVVIGRFPTGWHPPRPQGFDARNLFRHFAVTGMALEDARRAVEQRQGRIDPLESSDRRALTEAGRRVFTHLPGRNFAPRRDVEADVLWQTLALSPDGLPPGFVTLNTNLSNRVVEERRRELGVVDSGGRWRLADVVPLESDTRHMAVADLYSVDDPRRGLHIALGSGETTDLEAWARDRLDELDGFRVRDLLAMVSPGALGHRIDSLLAEACLSVRDISGARRAIDAIPGTQGQALSRWLDALDDRSGGRRKLPDEDQIDVAPRAVAETAIQVLNEERRRGKGPAEAAQGMIDRAVVLVSPLLRRRIEIELAWIGDSGEFDDPAWRRRVVGNHPVLRVQYAHRRALQLMDRSRPKSVRRLLELLTDDSMGPGFLGLIEHDLGATALDEGKSLEADRHQLRAFRLLQAAGYRNVTRRVLFNLAVGDLDQLEIQRAEDRLTELAEEEPDGPYMRAERARLALAQGHLAEFRQQLHAFEASVDKENPRFSEGLHLLLGVAALFDGELARARTTLEAGGQEGVAWSGLVDTVAGGEAGSWQPDGWGVSMAAEFLHDARSGGGRVVAFLSTERMAKSHALAIALAEHLGRLRLPITEPVRANAVRVLREARMDGWADAVGGTSKLDGAIVEALAEIVEHSGPENLTDDLVHRLLTALGVGGLELRFAADGRLIWQFGSGAAGTEIRQGRIVVVPLGGEAQEGPAWRLLTGVLELFAPAGTLPTEPGVEETGFFGSSAAARSVRRELCEMGPTHLPILLVGETGVGKEVAARALHRLSDRRGTFVPVNIAAIPGNLLEAELFGSVKGAYTGADRARQGLAVAADHGTLFLDEIGDLDPPLQVKLLRFLDSQEVRPVGATQSRFVDVRILSATNSDLDRRVREGAFRQDLYYRIAAPPLTIPPLRERREDIGLLKSLFEREAVTRHGIAPCTWSREAEAMMRRYGWPGNVRELRQAVEVALVRAGGGVVQREHLPIIETEVGPTGTWDEAQKNFRRKFLRAALERNNGNRSATARELGISRQGLLYHIRNLGL</sequence>